<keyword evidence="4" id="KW-1185">Reference proteome</keyword>
<dbReference type="InterPro" id="IPR045572">
    <property type="entry name" value="RE_endonuc_C"/>
</dbReference>
<dbReference type="Proteomes" id="UP000662904">
    <property type="component" value="Chromosome"/>
</dbReference>
<dbReference type="RefSeq" id="WP_206706824.1">
    <property type="nucleotide sequence ID" value="NZ_CP059066.1"/>
</dbReference>
<feature type="domain" description="Type III restriction enzyme C-terminal endonuclease" evidence="2">
    <location>
        <begin position="893"/>
        <end position="999"/>
    </location>
</feature>
<dbReference type="InterPro" id="IPR050742">
    <property type="entry name" value="Helicase_Restrict-Modif_Enz"/>
</dbReference>
<dbReference type="KEGG" id="kme:H0A61_01830"/>
<dbReference type="PANTHER" id="PTHR47396:SF1">
    <property type="entry name" value="ATP-DEPENDENT HELICASE IRC3-RELATED"/>
    <property type="match status" value="1"/>
</dbReference>
<evidence type="ECO:0000259" key="2">
    <source>
        <dbReference type="Pfam" id="PF19778"/>
    </source>
</evidence>
<dbReference type="AlphaFoldDB" id="A0A8A0RPY6"/>
<feature type="domain" description="Helicase/UvrB N-terminal" evidence="1">
    <location>
        <begin position="71"/>
        <end position="251"/>
    </location>
</feature>
<dbReference type="GO" id="GO:0005524">
    <property type="term" value="F:ATP binding"/>
    <property type="evidence" value="ECO:0007669"/>
    <property type="project" value="InterPro"/>
</dbReference>
<dbReference type="REBASE" id="474792">
    <property type="entry name" value="KmeB1ORF1829P"/>
</dbReference>
<name>A0A8A0RPY6_9FIRM</name>
<dbReference type="GO" id="GO:0005829">
    <property type="term" value="C:cytosol"/>
    <property type="evidence" value="ECO:0007669"/>
    <property type="project" value="TreeGrafter"/>
</dbReference>
<dbReference type="InterPro" id="IPR006935">
    <property type="entry name" value="Helicase/UvrB_N"/>
</dbReference>
<evidence type="ECO:0000313" key="3">
    <source>
        <dbReference type="EMBL" id="QSQ09467.1"/>
    </source>
</evidence>
<dbReference type="SUPFAM" id="SSF52540">
    <property type="entry name" value="P-loop containing nucleoside triphosphate hydrolases"/>
    <property type="match status" value="2"/>
</dbReference>
<accession>A0A8A0RPY6</accession>
<dbReference type="InterPro" id="IPR027417">
    <property type="entry name" value="P-loop_NTPase"/>
</dbReference>
<reference evidence="3" key="1">
    <citation type="submission" date="2020-07" db="EMBL/GenBank/DDBJ databases">
        <title>Koleobacter methoxysyntrophicus gen. nov., sp. nov., a novel anaerobic bacterium isolated from deep subsurface oil field and proposal of Koleobacterales ord. nov. in the phylum Firmicutes.</title>
        <authorList>
            <person name="Sakamoto S."/>
            <person name="Tamaki H."/>
        </authorList>
    </citation>
    <scope>NUCLEOTIDE SEQUENCE</scope>
    <source>
        <strain evidence="3">NRmbB1</strain>
    </source>
</reference>
<organism evidence="3 4">
    <name type="scientific">Koleobacter methoxysyntrophicus</name>
    <dbReference type="NCBI Taxonomy" id="2751313"/>
    <lineage>
        <taxon>Bacteria</taxon>
        <taxon>Bacillati</taxon>
        <taxon>Bacillota</taxon>
        <taxon>Clostridia</taxon>
        <taxon>Koleobacterales</taxon>
        <taxon>Koleobacteraceae</taxon>
        <taxon>Koleobacter</taxon>
    </lineage>
</organism>
<dbReference type="Pfam" id="PF19778">
    <property type="entry name" value="RE_endonuc"/>
    <property type="match status" value="1"/>
</dbReference>
<dbReference type="Gene3D" id="3.40.50.300">
    <property type="entry name" value="P-loop containing nucleotide triphosphate hydrolases"/>
    <property type="match status" value="2"/>
</dbReference>
<evidence type="ECO:0000259" key="1">
    <source>
        <dbReference type="Pfam" id="PF04851"/>
    </source>
</evidence>
<dbReference type="GO" id="GO:0015668">
    <property type="term" value="F:type III site-specific deoxyribonuclease activity"/>
    <property type="evidence" value="ECO:0007669"/>
    <property type="project" value="InterPro"/>
</dbReference>
<gene>
    <name evidence="3" type="ORF">H0A61_01830</name>
</gene>
<dbReference type="GO" id="GO:0003677">
    <property type="term" value="F:DNA binding"/>
    <property type="evidence" value="ECO:0007669"/>
    <property type="project" value="InterPro"/>
</dbReference>
<dbReference type="Pfam" id="PF04851">
    <property type="entry name" value="ResIII"/>
    <property type="match status" value="1"/>
</dbReference>
<protein>
    <recommendedName>
        <fullName evidence="5">Type III restriction enzyme, res subunit</fullName>
    </recommendedName>
</protein>
<dbReference type="EMBL" id="CP059066">
    <property type="protein sequence ID" value="QSQ09467.1"/>
    <property type="molecule type" value="Genomic_DNA"/>
</dbReference>
<evidence type="ECO:0000313" key="4">
    <source>
        <dbReference type="Proteomes" id="UP000662904"/>
    </source>
</evidence>
<sequence length="1008" mass="116681">MKLKFKIQQFQTDAVNAVVDCFAGQPNEQSLFTLDMGQLNSGPQLSISYEVTGFRNRPIELTPGEVFDNIKKVQARGGLKISPKLEGKYNLTVEMETGTGKTYVYIKTMFELFKRYGWGKYIVVVPSIAIREGVKKAFEITEEHFMEQYGRKARYFIYNSRQLHKIDQFASDPGINVMIINSQAFNARGKDARRIYMELDEFQSRMPIDVIAQTNPILIIDEPQSVEGKKTVEALKLFKPLFTVRYSATHRREYNKVYRLDALDAYNKKLVKKINVKGIAVKGTTGTDGYLYLEGIDVSQKHYPIARLEFEKRTRSGIRRELRRVSANDNLYELSGYLEQYKGYVVSEINGAKNTIEFANGVTLSAGDVQGDINELTLRRIQIRETIKSHLEKERDLFYRGIKVLSLFFIDEVAKYRQYDENGNKLNGEYAQIFEEEYRLLVEDYLRNADEKDRYADYLRQIDVEKTHNGYFAIDKQGRMIDPKVKARETDSEDEDAYNLIMKDKERLLSFSEPTRFIFSHSALKEGWDNPNVFQICTLKHSDSTIKKRQEVGRGLRLCVNQDGERIDDSVPGIDVHDVNVLTVVASESYETFARELQKEIAETLSDRPRKADIQFFLDNLLTNEREEKVRIDERLARKLYQTFVKNNYIDEEDNLTEDYYQAAEKGEVVLPEELKDHKQAVIELVSTIYSETVARLVHNERNRNVELKLNDNFYKEEFQKLWKKINVKTAYTVKFDTKELVERCINALDTRLKIADISYQIKDGVLEAIDSKEQLEKGEGFIVKESQTGKVHGKVTSGVRYDLIGKLMDETGLTRKTIVKILTGIKQETFDLFKKNPEEFIIKAARIINEEKATTIIERITYDPTSETYDTDIFTENTLKGMLGDDALPVSKHVYDYVITDSNTERKFARELDASKEVCVYAKLPRGFFIPTPVGNYNPDWAIVFEENKVKHVYFIAETKGSMDSLELRKIEEAKIHCARKHFERISNNSVKYGVVQNYEKLLEIVS</sequence>
<proteinExistence type="predicted"/>
<evidence type="ECO:0008006" key="5">
    <source>
        <dbReference type="Google" id="ProtNLM"/>
    </source>
</evidence>
<dbReference type="PANTHER" id="PTHR47396">
    <property type="entry name" value="TYPE I RESTRICTION ENZYME ECOKI R PROTEIN"/>
    <property type="match status" value="1"/>
</dbReference>